<name>A0ABM9UMQ9_SARVE</name>
<keyword evidence="7" id="KW-1185">Reference proteome</keyword>
<feature type="active site" description="Nucleophile" evidence="4">
    <location>
        <position position="40"/>
    </location>
</feature>
<dbReference type="Pfam" id="PF01734">
    <property type="entry name" value="Patatin"/>
    <property type="match status" value="1"/>
</dbReference>
<dbReference type="InterPro" id="IPR002641">
    <property type="entry name" value="PNPLA_dom"/>
</dbReference>
<comment type="caution">
    <text evidence="6">The sequence shown here is derived from an EMBL/GenBank/DDBJ whole genome shotgun (WGS) entry which is preliminary data.</text>
</comment>
<evidence type="ECO:0000256" key="4">
    <source>
        <dbReference type="PROSITE-ProRule" id="PRU01161"/>
    </source>
</evidence>
<dbReference type="PANTHER" id="PTHR14226">
    <property type="entry name" value="NEUROPATHY TARGET ESTERASE/SWISS CHEESE D.MELANOGASTER"/>
    <property type="match status" value="1"/>
</dbReference>
<dbReference type="InterPro" id="IPR016035">
    <property type="entry name" value="Acyl_Trfase/lysoPLipase"/>
</dbReference>
<evidence type="ECO:0000313" key="7">
    <source>
        <dbReference type="Proteomes" id="UP000095488"/>
    </source>
</evidence>
<evidence type="ECO:0000256" key="2">
    <source>
        <dbReference type="ARBA" id="ARBA00022963"/>
    </source>
</evidence>
<feature type="short sequence motif" description="DGA/G" evidence="4">
    <location>
        <begin position="187"/>
        <end position="189"/>
    </location>
</feature>
<dbReference type="InterPro" id="IPR050301">
    <property type="entry name" value="NTE"/>
</dbReference>
<evidence type="ECO:0000259" key="5">
    <source>
        <dbReference type="PROSITE" id="PS51635"/>
    </source>
</evidence>
<sequence>MKIGLVLSGGGANGAYEVGVWRYMRELGLSKHVHVFSGTSIGAFNSLLFAQNEPSKSTALWNDLSADIVMPISKFKILSMSIQLSIGAKIVSKFDKIGDWFLNKYWDSGKAPTEGLLAVLNKYLDYEKIINSKIKCYATCTEMPECKATYFKLNDYTPEEITKIIMASATLPTIFKSTEFNGKKYVDGGLVDNTPIEPAYKEGCDYIIVVYLNKGISIDKSLYPNSKIIEIIPKEINEGTIGGVLNFKEKAKLKLFRQGYLDAQKVLSPVFQKSNLSLSSIN</sequence>
<evidence type="ECO:0000313" key="6">
    <source>
        <dbReference type="EMBL" id="CUN42658.1"/>
    </source>
</evidence>
<dbReference type="EMBL" id="CYZR01000001">
    <property type="protein sequence ID" value="CUN42658.1"/>
    <property type="molecule type" value="Genomic_DNA"/>
</dbReference>
<dbReference type="PANTHER" id="PTHR14226:SF57">
    <property type="entry name" value="BLR7027 PROTEIN"/>
    <property type="match status" value="1"/>
</dbReference>
<evidence type="ECO:0000256" key="1">
    <source>
        <dbReference type="ARBA" id="ARBA00022801"/>
    </source>
</evidence>
<dbReference type="PROSITE" id="PS51635">
    <property type="entry name" value="PNPLA"/>
    <property type="match status" value="1"/>
</dbReference>
<evidence type="ECO:0000256" key="3">
    <source>
        <dbReference type="ARBA" id="ARBA00023098"/>
    </source>
</evidence>
<feature type="short sequence motif" description="GXSXG" evidence="4">
    <location>
        <begin position="38"/>
        <end position="42"/>
    </location>
</feature>
<keyword evidence="3 4" id="KW-0443">Lipid metabolism</keyword>
<organism evidence="6 7">
    <name type="scientific">Sarcina ventriculi</name>
    <name type="common">Clostridium ventriculi</name>
    <dbReference type="NCBI Taxonomy" id="1267"/>
    <lineage>
        <taxon>Bacteria</taxon>
        <taxon>Bacillati</taxon>
        <taxon>Bacillota</taxon>
        <taxon>Clostridia</taxon>
        <taxon>Eubacteriales</taxon>
        <taxon>Clostridiaceae</taxon>
        <taxon>Sarcina</taxon>
    </lineage>
</organism>
<dbReference type="Proteomes" id="UP000095488">
    <property type="component" value="Unassembled WGS sequence"/>
</dbReference>
<dbReference type="RefSeq" id="WP_055257002.1">
    <property type="nucleotide sequence ID" value="NZ_BCMV01000006.1"/>
</dbReference>
<accession>A0ABM9UMQ9</accession>
<gene>
    <name evidence="6" type="ORF">ERS852473_00090</name>
</gene>
<dbReference type="SUPFAM" id="SSF52151">
    <property type="entry name" value="FabD/lysophospholipase-like"/>
    <property type="match status" value="1"/>
</dbReference>
<protein>
    <submittedName>
        <fullName evidence="6">Patatin</fullName>
    </submittedName>
</protein>
<keyword evidence="1 4" id="KW-0378">Hydrolase</keyword>
<proteinExistence type="predicted"/>
<feature type="domain" description="PNPLA" evidence="5">
    <location>
        <begin position="5"/>
        <end position="200"/>
    </location>
</feature>
<dbReference type="Gene3D" id="3.40.1090.10">
    <property type="entry name" value="Cytosolic phospholipase A2 catalytic domain"/>
    <property type="match status" value="2"/>
</dbReference>
<feature type="active site" description="Proton acceptor" evidence="4">
    <location>
        <position position="187"/>
    </location>
</feature>
<reference evidence="6 7" key="1">
    <citation type="submission" date="2015-09" db="EMBL/GenBank/DDBJ databases">
        <authorList>
            <consortium name="Pathogen Informatics"/>
        </authorList>
    </citation>
    <scope>NUCLEOTIDE SEQUENCE [LARGE SCALE GENOMIC DNA]</scope>
    <source>
        <strain evidence="6 7">2789STDY5834858</strain>
    </source>
</reference>
<keyword evidence="2 4" id="KW-0442">Lipid degradation</keyword>
<feature type="short sequence motif" description="GXGXXG" evidence="4">
    <location>
        <begin position="9"/>
        <end position="14"/>
    </location>
</feature>